<organism evidence="2">
    <name type="scientific">marine metagenome</name>
    <dbReference type="NCBI Taxonomy" id="408172"/>
    <lineage>
        <taxon>unclassified sequences</taxon>
        <taxon>metagenomes</taxon>
        <taxon>ecological metagenomes</taxon>
    </lineage>
</organism>
<dbReference type="PANTHER" id="PTHR43685">
    <property type="entry name" value="GLYCOSYLTRANSFERASE"/>
    <property type="match status" value="1"/>
</dbReference>
<gene>
    <name evidence="2" type="ORF">METZ01_LOCUS424497</name>
</gene>
<dbReference type="AlphaFoldDB" id="A0A382XL06"/>
<reference evidence="2" key="1">
    <citation type="submission" date="2018-05" db="EMBL/GenBank/DDBJ databases">
        <authorList>
            <person name="Lanie J.A."/>
            <person name="Ng W.-L."/>
            <person name="Kazmierczak K.M."/>
            <person name="Andrzejewski T.M."/>
            <person name="Davidsen T.M."/>
            <person name="Wayne K.J."/>
            <person name="Tettelin H."/>
            <person name="Glass J.I."/>
            <person name="Rusch D."/>
            <person name="Podicherti R."/>
            <person name="Tsui H.-C.T."/>
            <person name="Winkler M.E."/>
        </authorList>
    </citation>
    <scope>NUCLEOTIDE SEQUENCE</scope>
</reference>
<dbReference type="SUPFAM" id="SSF53448">
    <property type="entry name" value="Nucleotide-diphospho-sugar transferases"/>
    <property type="match status" value="1"/>
</dbReference>
<feature type="non-terminal residue" evidence="2">
    <location>
        <position position="97"/>
    </location>
</feature>
<feature type="non-terminal residue" evidence="2">
    <location>
        <position position="1"/>
    </location>
</feature>
<feature type="domain" description="Glycosyltransferase 2-like" evidence="1">
    <location>
        <begin position="1"/>
        <end position="94"/>
    </location>
</feature>
<protein>
    <recommendedName>
        <fullName evidence="1">Glycosyltransferase 2-like domain-containing protein</fullName>
    </recommendedName>
</protein>
<sequence>VVVPCYERPDDLRRCLEALSPENQSEAPPYEIIVTDDSRTDRCHVLVEQDFPNVSWGKGKQNGPAGNRNAGVARARGEWIVFLDDDCVAQPGYLASY</sequence>
<dbReference type="Gene3D" id="3.90.550.10">
    <property type="entry name" value="Spore Coat Polysaccharide Biosynthesis Protein SpsA, Chain A"/>
    <property type="match status" value="1"/>
</dbReference>
<dbReference type="PANTHER" id="PTHR43685:SF3">
    <property type="entry name" value="SLR2126 PROTEIN"/>
    <property type="match status" value="1"/>
</dbReference>
<evidence type="ECO:0000313" key="2">
    <source>
        <dbReference type="EMBL" id="SVD71643.1"/>
    </source>
</evidence>
<dbReference type="EMBL" id="UINC01168555">
    <property type="protein sequence ID" value="SVD71643.1"/>
    <property type="molecule type" value="Genomic_DNA"/>
</dbReference>
<dbReference type="InterPro" id="IPR029044">
    <property type="entry name" value="Nucleotide-diphossugar_trans"/>
</dbReference>
<dbReference type="CDD" id="cd00761">
    <property type="entry name" value="Glyco_tranf_GTA_type"/>
    <property type="match status" value="1"/>
</dbReference>
<dbReference type="InterPro" id="IPR050834">
    <property type="entry name" value="Glycosyltransf_2"/>
</dbReference>
<accession>A0A382XL06</accession>
<evidence type="ECO:0000259" key="1">
    <source>
        <dbReference type="Pfam" id="PF00535"/>
    </source>
</evidence>
<dbReference type="Pfam" id="PF00535">
    <property type="entry name" value="Glycos_transf_2"/>
    <property type="match status" value="1"/>
</dbReference>
<dbReference type="InterPro" id="IPR001173">
    <property type="entry name" value="Glyco_trans_2-like"/>
</dbReference>
<name>A0A382XL06_9ZZZZ</name>
<proteinExistence type="predicted"/>